<keyword evidence="3" id="KW-0520">NAD</keyword>
<feature type="domain" description="Arginine dihydrolase ArgZ/ArgE-like C-terminal first subdomain" evidence="13">
    <location>
        <begin position="105"/>
        <end position="185"/>
    </location>
</feature>
<comment type="cofactor">
    <cofactor evidence="1">
        <name>NAD(+)</name>
        <dbReference type="ChEBI" id="CHEBI:57540"/>
    </cofactor>
</comment>
<keyword evidence="2" id="KW-0547">Nucleotide-binding</keyword>
<name>A0A075HNR3_9ARCH</name>
<organism evidence="14">
    <name type="scientific">uncultured marine thaumarchaeote KM3_70_F01</name>
    <dbReference type="NCBI Taxonomy" id="1456255"/>
    <lineage>
        <taxon>Archaea</taxon>
        <taxon>Nitrososphaerota</taxon>
        <taxon>environmental samples</taxon>
    </lineage>
</organism>
<evidence type="ECO:0000259" key="11">
    <source>
        <dbReference type="Pfam" id="PF04455"/>
    </source>
</evidence>
<keyword evidence="4" id="KW-0456">Lyase</keyword>
<evidence type="ECO:0000256" key="1">
    <source>
        <dbReference type="ARBA" id="ARBA00001911"/>
    </source>
</evidence>
<dbReference type="InterPro" id="IPR005239">
    <property type="entry name" value="ArgZ/ArgE-like"/>
</dbReference>
<comment type="catalytic activity">
    <reaction evidence="5">
        <text>L-ornithine = L-proline + NH4(+)</text>
        <dbReference type="Rhea" id="RHEA:24368"/>
        <dbReference type="ChEBI" id="CHEBI:28938"/>
        <dbReference type="ChEBI" id="CHEBI:46911"/>
        <dbReference type="ChEBI" id="CHEBI:60039"/>
        <dbReference type="EC" id="4.3.1.12"/>
    </reaction>
</comment>
<evidence type="ECO:0000259" key="12">
    <source>
        <dbReference type="Pfam" id="PF21570"/>
    </source>
</evidence>
<dbReference type="GO" id="GO:0008473">
    <property type="term" value="F:ornithine cyclodeaminase activity"/>
    <property type="evidence" value="ECO:0007669"/>
    <property type="project" value="UniProtKB-EC"/>
</dbReference>
<dbReference type="Pfam" id="PF04455">
    <property type="entry name" value="Saccharop_dh_N"/>
    <property type="match status" value="1"/>
</dbReference>
<dbReference type="InterPro" id="IPR048964">
    <property type="entry name" value="ArgZ/ArgE-like_C_1st"/>
</dbReference>
<evidence type="ECO:0000256" key="10">
    <source>
        <dbReference type="ARBA" id="ARBA00081581"/>
    </source>
</evidence>
<evidence type="ECO:0000256" key="3">
    <source>
        <dbReference type="ARBA" id="ARBA00023027"/>
    </source>
</evidence>
<evidence type="ECO:0000256" key="2">
    <source>
        <dbReference type="ARBA" id="ARBA00022741"/>
    </source>
</evidence>
<dbReference type="InterPro" id="IPR048963">
    <property type="entry name" value="ArgZ/ArgE-like_C_2nd"/>
</dbReference>
<accession>A0A075HNR3</accession>
<evidence type="ECO:0000256" key="5">
    <source>
        <dbReference type="ARBA" id="ARBA00052109"/>
    </source>
</evidence>
<reference evidence="14" key="1">
    <citation type="journal article" date="2014" name="Genome Biol. Evol.">
        <title>Pangenome evidence for extensive interdomain horizontal transfer affecting lineage core and shell genes in uncultured planktonic thaumarchaeota and euryarchaeota.</title>
        <authorList>
            <person name="Deschamps P."/>
            <person name="Zivanovic Y."/>
            <person name="Moreira D."/>
            <person name="Rodriguez-Valera F."/>
            <person name="Lopez-Garcia P."/>
        </authorList>
    </citation>
    <scope>NUCLEOTIDE SEQUENCE</scope>
</reference>
<evidence type="ECO:0000256" key="4">
    <source>
        <dbReference type="ARBA" id="ARBA00023239"/>
    </source>
</evidence>
<proteinExistence type="inferred from homology"/>
<feature type="domain" description="Arginine dihydrolase ArgZ/ArgE-like C-terminal second subdomain" evidence="12">
    <location>
        <begin position="188"/>
        <end position="398"/>
    </location>
</feature>
<comment type="function">
    <text evidence="6">Catalyzes the conversion of ornithine to proline, with the release of ammonia.</text>
</comment>
<evidence type="ECO:0000256" key="6">
    <source>
        <dbReference type="ARBA" id="ARBA00056756"/>
    </source>
</evidence>
<dbReference type="AlphaFoldDB" id="A0A075HNR3"/>
<dbReference type="Gene3D" id="2.40.420.10">
    <property type="entry name" value="conserved putative lor/sdh protein from methanococcus maripaludis s2 domain"/>
    <property type="match status" value="1"/>
</dbReference>
<protein>
    <recommendedName>
        <fullName evidence="9">Ornithine cyclodeaminase</fullName>
        <ecNumber evidence="8">4.3.1.12</ecNumber>
    </recommendedName>
    <alternativeName>
        <fullName evidence="10">Archaeal ornithine cyclodeaminase</fullName>
    </alternativeName>
</protein>
<feature type="domain" description="LOR/SDH bifunctional enzyme conserved" evidence="11">
    <location>
        <begin position="6"/>
        <end position="103"/>
    </location>
</feature>
<dbReference type="Gene3D" id="3.40.50.10690">
    <property type="entry name" value="putative lor/sdh protein like domains"/>
    <property type="match status" value="1"/>
</dbReference>
<dbReference type="CDD" id="cd12144">
    <property type="entry name" value="SDH_N_domain"/>
    <property type="match status" value="1"/>
</dbReference>
<sequence>MNKYSKYVEVRGHLIDSMILTKIFDNIMDLDGKFEVTKIKVGKLKTDESFAKIKVIGKNQNHLNEILETIYRVGATLKSQKSVKLRSAPKSMVMPENFYSTTNNHTQVFHKKRWIQVDNMMMDKCIVVKSNKAQCVPVRDVKKGDKIIVGEDGVKVTPPERPREGMNIFQFMGSGSSSERPTQHIARKVAEDIKNTKKKGGKIVLVGGPAIVHTGAADAVAKLVRLGYINAVLAGNALAVHDVEYATLGTSLGMKVKDGTLAIRGHRNHMQAINSVFKAGSLKKMVQQKKLKSGIMYECIRKKIPFVLAGSLRDDGPLPDVITDVAVAQKEYKKVLKDANMVIMVSTMLHSIATGNMLPADVKVIVVDINQPTVTKLMDRGTWQALGIVSDVGAFLPMVANEIGSR</sequence>
<dbReference type="Pfam" id="PF21570">
    <property type="entry name" value="ArgZ-like_C_2nd"/>
    <property type="match status" value="1"/>
</dbReference>
<evidence type="ECO:0000256" key="8">
    <source>
        <dbReference type="ARBA" id="ARBA00066346"/>
    </source>
</evidence>
<evidence type="ECO:0000313" key="14">
    <source>
        <dbReference type="EMBL" id="AIF15598.1"/>
    </source>
</evidence>
<dbReference type="NCBIfam" id="TIGR00300">
    <property type="entry name" value="TIGR00300 family protein"/>
    <property type="match status" value="1"/>
</dbReference>
<dbReference type="EMBL" id="KF901032">
    <property type="protein sequence ID" value="AIF15598.1"/>
    <property type="molecule type" value="Genomic_DNA"/>
</dbReference>
<dbReference type="Pfam" id="PF21571">
    <property type="entry name" value="ArgZ-like_C_1st"/>
    <property type="match status" value="1"/>
</dbReference>
<dbReference type="InterPro" id="IPR007545">
    <property type="entry name" value="LOR/SDH_bifunc_enz_cons_dom"/>
</dbReference>
<comment type="similarity">
    <text evidence="7">Belongs to the AgrE/ArgZ ornithine cyclodeaminase family.</text>
</comment>
<evidence type="ECO:0000259" key="13">
    <source>
        <dbReference type="Pfam" id="PF21571"/>
    </source>
</evidence>
<dbReference type="GO" id="GO:0000166">
    <property type="term" value="F:nucleotide binding"/>
    <property type="evidence" value="ECO:0007669"/>
    <property type="project" value="UniProtKB-KW"/>
</dbReference>
<evidence type="ECO:0000256" key="7">
    <source>
        <dbReference type="ARBA" id="ARBA00061348"/>
    </source>
</evidence>
<dbReference type="EC" id="4.3.1.12" evidence="8"/>
<evidence type="ECO:0000256" key="9">
    <source>
        <dbReference type="ARBA" id="ARBA00072993"/>
    </source>
</evidence>